<evidence type="ECO:0000256" key="4">
    <source>
        <dbReference type="ARBA" id="ARBA00022692"/>
    </source>
</evidence>
<evidence type="ECO:0000256" key="3">
    <source>
        <dbReference type="ARBA" id="ARBA00022606"/>
    </source>
</evidence>
<dbReference type="GO" id="GO:0007165">
    <property type="term" value="P:signal transduction"/>
    <property type="evidence" value="ECO:0007669"/>
    <property type="project" value="UniProtKB-KW"/>
</dbReference>
<keyword evidence="8 10" id="KW-0675">Receptor</keyword>
<evidence type="ECO:0000256" key="10">
    <source>
        <dbReference type="RuleBase" id="RU351113"/>
    </source>
</evidence>
<dbReference type="GO" id="GO:0005886">
    <property type="term" value="C:plasma membrane"/>
    <property type="evidence" value="ECO:0007669"/>
    <property type="project" value="UniProtKB-SubCell"/>
</dbReference>
<dbReference type="OrthoDB" id="7548151at2759"/>
<feature type="transmembrane region" description="Helical" evidence="10">
    <location>
        <begin position="259"/>
        <end position="286"/>
    </location>
</feature>
<dbReference type="InterPro" id="IPR004117">
    <property type="entry name" value="7tm6_olfct_rcpt"/>
</dbReference>
<feature type="transmembrane region" description="Helical" evidence="10">
    <location>
        <begin position="76"/>
        <end position="97"/>
    </location>
</feature>
<evidence type="ECO:0000256" key="6">
    <source>
        <dbReference type="ARBA" id="ARBA00022989"/>
    </source>
</evidence>
<protein>
    <recommendedName>
        <fullName evidence="10">Odorant receptor</fullName>
    </recommendedName>
</protein>
<evidence type="ECO:0000313" key="11">
    <source>
        <dbReference type="EMBL" id="AKI29041.1"/>
    </source>
</evidence>
<evidence type="ECO:0000256" key="9">
    <source>
        <dbReference type="ARBA" id="ARBA00023224"/>
    </source>
</evidence>
<evidence type="ECO:0000256" key="2">
    <source>
        <dbReference type="ARBA" id="ARBA00022475"/>
    </source>
</evidence>
<dbReference type="PANTHER" id="PTHR21137:SF35">
    <property type="entry name" value="ODORANT RECEPTOR 19A-RELATED"/>
    <property type="match status" value="1"/>
</dbReference>
<feature type="transmembrane region" description="Helical" evidence="10">
    <location>
        <begin position="43"/>
        <end position="64"/>
    </location>
</feature>
<dbReference type="AlphaFoldDB" id="A0A0G2UES8"/>
<keyword evidence="6 10" id="KW-1133">Transmembrane helix</keyword>
<keyword evidence="2" id="KW-1003">Cell membrane</keyword>
<organism evidence="11">
    <name type="scientific">Bactrocera dorsalis</name>
    <name type="common">Oriental fruit fly</name>
    <name type="synonym">Dacus dorsalis</name>
    <dbReference type="NCBI Taxonomy" id="27457"/>
    <lineage>
        <taxon>Eukaryota</taxon>
        <taxon>Metazoa</taxon>
        <taxon>Ecdysozoa</taxon>
        <taxon>Arthropoda</taxon>
        <taxon>Hexapoda</taxon>
        <taxon>Insecta</taxon>
        <taxon>Pterygota</taxon>
        <taxon>Neoptera</taxon>
        <taxon>Endopterygota</taxon>
        <taxon>Diptera</taxon>
        <taxon>Brachycera</taxon>
        <taxon>Muscomorpha</taxon>
        <taxon>Tephritoidea</taxon>
        <taxon>Tephritidae</taxon>
        <taxon>Bactrocera</taxon>
        <taxon>Bactrocera</taxon>
    </lineage>
</organism>
<keyword evidence="9 10" id="KW-0807">Transducer</keyword>
<evidence type="ECO:0000256" key="1">
    <source>
        <dbReference type="ARBA" id="ARBA00004651"/>
    </source>
</evidence>
<dbReference type="EMBL" id="KP743725">
    <property type="protein sequence ID" value="AKI29041.1"/>
    <property type="molecule type" value="mRNA"/>
</dbReference>
<evidence type="ECO:0000256" key="8">
    <source>
        <dbReference type="ARBA" id="ARBA00023170"/>
    </source>
</evidence>
<feature type="transmembrane region" description="Helical" evidence="10">
    <location>
        <begin position="293"/>
        <end position="314"/>
    </location>
</feature>
<comment type="subcellular location">
    <subcellularLocation>
        <location evidence="1 10">Cell membrane</location>
        <topology evidence="1 10">Multi-pass membrane protein</topology>
    </subcellularLocation>
</comment>
<feature type="transmembrane region" description="Helical" evidence="10">
    <location>
        <begin position="135"/>
        <end position="156"/>
    </location>
</feature>
<comment type="caution">
    <text evidence="10">Lacks conserved residue(s) required for the propagation of feature annotation.</text>
</comment>
<comment type="similarity">
    <text evidence="10">Belongs to the insect chemoreceptor superfamily. Heteromeric odorant receptor channel (TC 1.A.69) family.</text>
</comment>
<keyword evidence="4 10" id="KW-0812">Transmembrane</keyword>
<gene>
    <name evidence="11" type="primary">OR59a</name>
</gene>
<sequence length="388" mass="44141">MSPSPLSLPQQALAAVDTRSFFKLHWTCFKVLGINASTSSAYYLGYSLLLQVLVTLCYPLHLALVLFDSADASKNIQNLAICVICVVCSVKFAIYAARMSRIRVLESIIATLDARAQSPCERRYFVEIRKEIRRITLGFLSIYAAVAVTAELMFLLRNEHNLIYPGWFPFDWRATDLKFYAANFYQIVGVTYQLLQNFINNCLPTIALALLSAHIKLLGIRVSQIGYAGESPEANEEELLCCIKDQEQLYNMLSVIQNIISLPIFLQFTVTAVNICLPLAALLCYVDAPFDRLFFVVYLFAVPLEIFPICYYGTTFQLLFDKLHVEMFFSNWVEQTHKYRKHMILICERSLKNQTATAGVIIRIHLDTFVSTCKTAYSLLAVIMKMNE</sequence>
<proteinExistence type="evidence at transcript level"/>
<evidence type="ECO:0000256" key="5">
    <source>
        <dbReference type="ARBA" id="ARBA00022725"/>
    </source>
</evidence>
<dbReference type="Pfam" id="PF02949">
    <property type="entry name" value="7tm_6"/>
    <property type="match status" value="1"/>
</dbReference>
<keyword evidence="5 10" id="KW-0552">Olfaction</keyword>
<dbReference type="GO" id="GO:0004984">
    <property type="term" value="F:olfactory receptor activity"/>
    <property type="evidence" value="ECO:0007669"/>
    <property type="project" value="InterPro"/>
</dbReference>
<keyword evidence="7 10" id="KW-0472">Membrane</keyword>
<evidence type="ECO:0000256" key="7">
    <source>
        <dbReference type="ARBA" id="ARBA00023136"/>
    </source>
</evidence>
<reference evidence="11" key="1">
    <citation type="submission" date="2015-02" db="EMBL/GenBank/DDBJ databases">
        <title>Discovery of Chemosensory Genes in the Oriental Fruit Fly, Bactrocera dorsalis.</title>
        <authorList>
            <person name="Wu Z."/>
            <person name="Zhang H."/>
            <person name="Bin S."/>
            <person name="Wang Z."/>
            <person name="He H."/>
            <person name="Lin J."/>
        </authorList>
    </citation>
    <scope>NUCLEOTIDE SEQUENCE</scope>
</reference>
<keyword evidence="3 10" id="KW-0716">Sensory transduction</keyword>
<accession>A0A0G2UES8</accession>
<dbReference type="PANTHER" id="PTHR21137">
    <property type="entry name" value="ODORANT RECEPTOR"/>
    <property type="match status" value="1"/>
</dbReference>
<name>A0A0G2UES8_BACDO</name>
<dbReference type="GO" id="GO:0005549">
    <property type="term" value="F:odorant binding"/>
    <property type="evidence" value="ECO:0007669"/>
    <property type="project" value="InterPro"/>
</dbReference>